<reference evidence="1" key="1">
    <citation type="submission" date="2020-11" db="EMBL/GenBank/DDBJ databases">
        <authorList>
            <person name="Davenport K.M."/>
            <person name="Bickhart D.M."/>
            <person name="Smith T.P.L."/>
            <person name="Murdoch B.M."/>
            <person name="Rosen B.D."/>
        </authorList>
    </citation>
    <scope>NUCLEOTIDE SEQUENCE [LARGE SCALE GENOMIC DNA]</scope>
    <source>
        <strain evidence="1">OAR_USU_Benz2616</strain>
    </source>
</reference>
<reference evidence="1" key="3">
    <citation type="submission" date="2025-09" db="UniProtKB">
        <authorList>
            <consortium name="Ensembl"/>
        </authorList>
    </citation>
    <scope>IDENTIFICATION</scope>
</reference>
<name>A0AC11EET0_SHEEP</name>
<evidence type="ECO:0000313" key="1">
    <source>
        <dbReference type="Ensembl" id="ENSOARP00020056821.1"/>
    </source>
</evidence>
<protein>
    <submittedName>
        <fullName evidence="1">Uncharacterized protein</fullName>
    </submittedName>
</protein>
<organism evidence="1">
    <name type="scientific">Ovis aries</name>
    <name type="common">Sheep</name>
    <dbReference type="NCBI Taxonomy" id="9940"/>
    <lineage>
        <taxon>Eukaryota</taxon>
        <taxon>Metazoa</taxon>
        <taxon>Chordata</taxon>
        <taxon>Craniata</taxon>
        <taxon>Vertebrata</taxon>
        <taxon>Euteleostomi</taxon>
        <taxon>Mammalia</taxon>
        <taxon>Eutheria</taxon>
        <taxon>Laurasiatheria</taxon>
        <taxon>Artiodactyla</taxon>
        <taxon>Ruminantia</taxon>
        <taxon>Pecora</taxon>
        <taxon>Bovidae</taxon>
        <taxon>Caprinae</taxon>
        <taxon>Ovis</taxon>
    </lineage>
</organism>
<dbReference type="Ensembl" id="ENSOART00020080861.1">
    <property type="protein sequence ID" value="ENSOARP00020056821.1"/>
    <property type="gene ID" value="ENSOARG00020038519.1"/>
</dbReference>
<accession>A0AC11EET0</accession>
<sequence>MRWPKYWRFSFSIIPSKEHPGLISFRMDWLDLLAVQGTLKSLLQHHSSKASILRHSAFFTVQVSHPYMTTGKTIALTRRTLVGKIMSLLLNMLSRLVISFLPRSKRLLISWLQSPSAVILEPRKIKSDTVSTVSPSNSHEVMGPDAMILVFSMLSFKPTFSLSSFTFIKKPFSSSLLSAIRVKSSAYLRLLIFLPAILIPAYASSSPVFLMMYCA</sequence>
<proteinExistence type="predicted"/>
<reference evidence="1" key="2">
    <citation type="submission" date="2025-08" db="UniProtKB">
        <authorList>
            <consortium name="Ensembl"/>
        </authorList>
    </citation>
    <scope>IDENTIFICATION</scope>
</reference>